<dbReference type="EMBL" id="JAGIZQ010000002">
    <property type="protein sequence ID" value="KAH6641298.1"/>
    <property type="molecule type" value="Genomic_DNA"/>
</dbReference>
<gene>
    <name evidence="1" type="ORF">F5144DRAFT_545365</name>
</gene>
<organism evidence="1 2">
    <name type="scientific">Chaetomium tenue</name>
    <dbReference type="NCBI Taxonomy" id="1854479"/>
    <lineage>
        <taxon>Eukaryota</taxon>
        <taxon>Fungi</taxon>
        <taxon>Dikarya</taxon>
        <taxon>Ascomycota</taxon>
        <taxon>Pezizomycotina</taxon>
        <taxon>Sordariomycetes</taxon>
        <taxon>Sordariomycetidae</taxon>
        <taxon>Sordariales</taxon>
        <taxon>Chaetomiaceae</taxon>
        <taxon>Chaetomium</taxon>
    </lineage>
</organism>
<name>A0ACB7PJR0_9PEZI</name>
<reference evidence="1 2" key="1">
    <citation type="journal article" date="2021" name="Nat. Commun.">
        <title>Genetic determinants of endophytism in the Arabidopsis root mycobiome.</title>
        <authorList>
            <person name="Mesny F."/>
            <person name="Miyauchi S."/>
            <person name="Thiergart T."/>
            <person name="Pickel B."/>
            <person name="Atanasova L."/>
            <person name="Karlsson M."/>
            <person name="Huettel B."/>
            <person name="Barry K.W."/>
            <person name="Haridas S."/>
            <person name="Chen C."/>
            <person name="Bauer D."/>
            <person name="Andreopoulos W."/>
            <person name="Pangilinan J."/>
            <person name="LaButti K."/>
            <person name="Riley R."/>
            <person name="Lipzen A."/>
            <person name="Clum A."/>
            <person name="Drula E."/>
            <person name="Henrissat B."/>
            <person name="Kohler A."/>
            <person name="Grigoriev I.V."/>
            <person name="Martin F.M."/>
            <person name="Hacquard S."/>
        </authorList>
    </citation>
    <scope>NUCLEOTIDE SEQUENCE [LARGE SCALE GENOMIC DNA]</scope>
    <source>
        <strain evidence="1 2">MPI-SDFR-AT-0079</strain>
    </source>
</reference>
<comment type="caution">
    <text evidence="1">The sequence shown here is derived from an EMBL/GenBank/DDBJ whole genome shotgun (WGS) entry which is preliminary data.</text>
</comment>
<dbReference type="Proteomes" id="UP000724584">
    <property type="component" value="Unassembled WGS sequence"/>
</dbReference>
<proteinExistence type="predicted"/>
<accession>A0ACB7PJR0</accession>
<keyword evidence="2" id="KW-1185">Reference proteome</keyword>
<sequence>MVLADFPFIRNSGGGELARTATLEITITIRVSKMCREGNAKIEDAIRTMDSVSFLGIGSWTQGVQIFATDGCEIMLPTPALSAWTALGRENTWYWFSAYSDPWSPLRVHHLSNHD</sequence>
<protein>
    <submittedName>
        <fullName evidence="1">Uncharacterized protein</fullName>
    </submittedName>
</protein>
<evidence type="ECO:0000313" key="1">
    <source>
        <dbReference type="EMBL" id="KAH6641298.1"/>
    </source>
</evidence>
<evidence type="ECO:0000313" key="2">
    <source>
        <dbReference type="Proteomes" id="UP000724584"/>
    </source>
</evidence>